<dbReference type="Pfam" id="PF03796">
    <property type="entry name" value="DnaB_C"/>
    <property type="match status" value="1"/>
</dbReference>
<keyword evidence="15" id="KW-1185">Reference proteome</keyword>
<keyword evidence="6 12" id="KW-0347">Helicase</keyword>
<evidence type="ECO:0000313" key="15">
    <source>
        <dbReference type="Proteomes" id="UP001196980"/>
    </source>
</evidence>
<gene>
    <name evidence="14" type="primary">dnaB</name>
    <name evidence="14" type="ORF">HWQ67_13160</name>
</gene>
<comment type="similarity">
    <text evidence="1 12">Belongs to the helicase family. DnaB subfamily.</text>
</comment>
<protein>
    <recommendedName>
        <fullName evidence="11 12">Replicative DNA helicase</fullName>
        <ecNumber evidence="11 12">5.6.2.3</ecNumber>
    </recommendedName>
</protein>
<comment type="catalytic activity">
    <reaction evidence="10 12">
        <text>ATP + H2O = ADP + phosphate + H(+)</text>
        <dbReference type="Rhea" id="RHEA:13065"/>
        <dbReference type="ChEBI" id="CHEBI:15377"/>
        <dbReference type="ChEBI" id="CHEBI:15378"/>
        <dbReference type="ChEBI" id="CHEBI:30616"/>
        <dbReference type="ChEBI" id="CHEBI:43474"/>
        <dbReference type="ChEBI" id="CHEBI:456216"/>
        <dbReference type="EC" id="5.6.2.3"/>
    </reaction>
</comment>
<evidence type="ECO:0000259" key="13">
    <source>
        <dbReference type="PROSITE" id="PS51199"/>
    </source>
</evidence>
<keyword evidence="3 12" id="KW-0235">DNA replication</keyword>
<evidence type="ECO:0000256" key="2">
    <source>
        <dbReference type="ARBA" id="ARBA00022515"/>
    </source>
</evidence>
<evidence type="ECO:0000256" key="12">
    <source>
        <dbReference type="RuleBase" id="RU362085"/>
    </source>
</evidence>
<evidence type="ECO:0000256" key="6">
    <source>
        <dbReference type="ARBA" id="ARBA00022806"/>
    </source>
</evidence>
<evidence type="ECO:0000256" key="7">
    <source>
        <dbReference type="ARBA" id="ARBA00022840"/>
    </source>
</evidence>
<keyword evidence="9" id="KW-0413">Isomerase</keyword>
<dbReference type="PROSITE" id="PS51199">
    <property type="entry name" value="SF4_HELICASE"/>
    <property type="match status" value="1"/>
</dbReference>
<dbReference type="RefSeq" id="WP_218253150.1">
    <property type="nucleotide sequence ID" value="NZ_JABXWD010000274.1"/>
</dbReference>
<evidence type="ECO:0000256" key="9">
    <source>
        <dbReference type="ARBA" id="ARBA00023235"/>
    </source>
</evidence>
<dbReference type="PANTHER" id="PTHR30153:SF2">
    <property type="entry name" value="REPLICATIVE DNA HELICASE"/>
    <property type="match status" value="1"/>
</dbReference>
<name>A0ABS6S2A4_9BACT</name>
<keyword evidence="2 12" id="KW-0639">Primosome</keyword>
<comment type="caution">
    <text evidence="14">The sequence shown here is derived from an EMBL/GenBank/DDBJ whole genome shotgun (WGS) entry which is preliminary data.</text>
</comment>
<accession>A0ABS6S2A4</accession>
<dbReference type="Pfam" id="PF00772">
    <property type="entry name" value="DnaB"/>
    <property type="match status" value="1"/>
</dbReference>
<dbReference type="GO" id="GO:0016787">
    <property type="term" value="F:hydrolase activity"/>
    <property type="evidence" value="ECO:0007669"/>
    <property type="project" value="UniProtKB-KW"/>
</dbReference>
<proteinExistence type="inferred from homology"/>
<dbReference type="SUPFAM" id="SSF52540">
    <property type="entry name" value="P-loop containing nucleoside triphosphate hydrolases"/>
    <property type="match status" value="1"/>
</dbReference>
<dbReference type="Proteomes" id="UP001196980">
    <property type="component" value="Unassembled WGS sequence"/>
</dbReference>
<keyword evidence="4 12" id="KW-0547">Nucleotide-binding</keyword>
<dbReference type="PANTHER" id="PTHR30153">
    <property type="entry name" value="REPLICATIVE DNA HELICASE DNAB"/>
    <property type="match status" value="1"/>
</dbReference>
<dbReference type="InterPro" id="IPR007694">
    <property type="entry name" value="DNA_helicase_DnaB-like_C"/>
</dbReference>
<dbReference type="GO" id="GO:0003678">
    <property type="term" value="F:DNA helicase activity"/>
    <property type="evidence" value="ECO:0007669"/>
    <property type="project" value="UniProtKB-EC"/>
</dbReference>
<evidence type="ECO:0000256" key="11">
    <source>
        <dbReference type="NCBIfam" id="TIGR00665"/>
    </source>
</evidence>
<organism evidence="14 15">
    <name type="scientific">Candidatus Magnetobacterium casense</name>
    <dbReference type="NCBI Taxonomy" id="1455061"/>
    <lineage>
        <taxon>Bacteria</taxon>
        <taxon>Pseudomonadati</taxon>
        <taxon>Nitrospirota</taxon>
        <taxon>Thermodesulfovibrionia</taxon>
        <taxon>Thermodesulfovibrionales</taxon>
        <taxon>Candidatus Magnetobacteriaceae</taxon>
        <taxon>Candidatus Magnetobacterium</taxon>
    </lineage>
</organism>
<keyword evidence="8 12" id="KW-0238">DNA-binding</keyword>
<dbReference type="CDD" id="cd00984">
    <property type="entry name" value="DnaB_C"/>
    <property type="match status" value="1"/>
</dbReference>
<evidence type="ECO:0000256" key="10">
    <source>
        <dbReference type="ARBA" id="ARBA00048954"/>
    </source>
</evidence>
<evidence type="ECO:0000256" key="8">
    <source>
        <dbReference type="ARBA" id="ARBA00023125"/>
    </source>
</evidence>
<keyword evidence="7 12" id="KW-0067">ATP-binding</keyword>
<feature type="domain" description="SF4 helicase" evidence="13">
    <location>
        <begin position="180"/>
        <end position="447"/>
    </location>
</feature>
<dbReference type="InterPro" id="IPR027417">
    <property type="entry name" value="P-loop_NTPase"/>
</dbReference>
<evidence type="ECO:0000256" key="3">
    <source>
        <dbReference type="ARBA" id="ARBA00022705"/>
    </source>
</evidence>
<dbReference type="InterPro" id="IPR036185">
    <property type="entry name" value="DNA_heli_DnaB-like_N_sf"/>
</dbReference>
<dbReference type="NCBIfam" id="TIGR00665">
    <property type="entry name" value="DnaB"/>
    <property type="match status" value="1"/>
</dbReference>
<dbReference type="InterPro" id="IPR016136">
    <property type="entry name" value="DNA_helicase_N/primase_C"/>
</dbReference>
<reference evidence="14 15" key="1">
    <citation type="journal article" date="2020" name="J Geophys Res Biogeosci">
        <title>Magnetotaxis as an Adaptation to Enable Bacterial Shuttling of Microbial Sulfur and Sulfur Cycling Across Aquatic Oxic#Anoxic Interfaces.</title>
        <authorList>
            <person name="Li J."/>
            <person name="Liu P."/>
            <person name="Wang J."/>
            <person name="Roberts A.P."/>
            <person name="Pan Y."/>
        </authorList>
    </citation>
    <scope>NUCLEOTIDE SEQUENCE [LARGE SCALE GENOMIC DNA]</scope>
    <source>
        <strain evidence="14 15">MYR-1_YQ</strain>
    </source>
</reference>
<dbReference type="SUPFAM" id="SSF48024">
    <property type="entry name" value="N-terminal domain of DnaB helicase"/>
    <property type="match status" value="1"/>
</dbReference>
<dbReference type="Gene3D" id="3.40.50.300">
    <property type="entry name" value="P-loop containing nucleotide triphosphate hydrolases"/>
    <property type="match status" value="1"/>
</dbReference>
<keyword evidence="5 12" id="KW-0378">Hydrolase</keyword>
<dbReference type="EMBL" id="JABXWD010000274">
    <property type="protein sequence ID" value="MBV6342534.1"/>
    <property type="molecule type" value="Genomic_DNA"/>
</dbReference>
<dbReference type="NCBIfam" id="NF004384">
    <property type="entry name" value="PRK05748.1"/>
    <property type="match status" value="1"/>
</dbReference>
<evidence type="ECO:0000256" key="5">
    <source>
        <dbReference type="ARBA" id="ARBA00022801"/>
    </source>
</evidence>
<dbReference type="InterPro" id="IPR007692">
    <property type="entry name" value="DNA_helicase_DnaB"/>
</dbReference>
<comment type="function">
    <text evidence="12">The main replicative DNA helicase, it participates in initiation and elongation during chromosome replication. Travels ahead of the DNA replisome, separating dsDNA into templates for DNA synthesis. A processive ATP-dependent 5'-3' DNA helicase it has DNA-dependent ATPase activity.</text>
</comment>
<dbReference type="InterPro" id="IPR007693">
    <property type="entry name" value="DNA_helicase_DnaB-like_N"/>
</dbReference>
<dbReference type="EC" id="5.6.2.3" evidence="11 12"/>
<dbReference type="Gene3D" id="1.10.860.10">
    <property type="entry name" value="DNAb Helicase, Chain A"/>
    <property type="match status" value="1"/>
</dbReference>
<evidence type="ECO:0000256" key="1">
    <source>
        <dbReference type="ARBA" id="ARBA00008428"/>
    </source>
</evidence>
<evidence type="ECO:0000256" key="4">
    <source>
        <dbReference type="ARBA" id="ARBA00022741"/>
    </source>
</evidence>
<sequence>MADDTALDRIPPQNIEAEQAVLGAILLEQEAIYKVIEVISDEDFYKDSHKRVFRAMLAILDKHEPIDLVTLTDHLKKTGDIDKIGGLSYLSTLVNAVATSANVAFHSKIIREKALMRGLVQGATTIISTVYEQGQDADDMVDIAEKTIFEIADKRVRQSFTSLDVIVKESIELVEHLYAKKETITGTPSGFKDLDELTSGFQDSDLIIIGGRPSMGKTAFCLNIAQHVGVHTKRPIAIFSLEMSKRSLALRMLCSEAMVDSNRVRKGILRREEWPILTAAAGRLAEAPIFIDDSSDIGVLEMRSKARRLKMERDLGLVIVDYLQLVRGRAGAERREQEISEISRSLKGLAKELSIPVIALSQLNRLVEQRRPPIPTLADLRESGAIEQDADVILFLYRDEVYNRDNQESKGKAEIHIAKQRNGPAGVKVNLTFMSDYTRFADYTDSHEGYSGNGKDSSF</sequence>
<evidence type="ECO:0000313" key="14">
    <source>
        <dbReference type="EMBL" id="MBV6342534.1"/>
    </source>
</evidence>